<dbReference type="Gene3D" id="3.20.20.210">
    <property type="match status" value="1"/>
</dbReference>
<dbReference type="Pfam" id="PF01208">
    <property type="entry name" value="URO-D"/>
    <property type="match status" value="1"/>
</dbReference>
<dbReference type="InterPro" id="IPR052024">
    <property type="entry name" value="Methanogen_methyltrans"/>
</dbReference>
<dbReference type="SUPFAM" id="SSF51726">
    <property type="entry name" value="UROD/MetE-like"/>
    <property type="match status" value="1"/>
</dbReference>
<dbReference type="InterPro" id="IPR000257">
    <property type="entry name" value="Uroporphyrinogen_deCOase"/>
</dbReference>
<comment type="caution">
    <text evidence="2">The sequence shown here is derived from an EMBL/GenBank/DDBJ whole genome shotgun (WGS) entry which is preliminary data.</text>
</comment>
<evidence type="ECO:0000259" key="1">
    <source>
        <dbReference type="Pfam" id="PF01208"/>
    </source>
</evidence>
<dbReference type="InterPro" id="IPR038071">
    <property type="entry name" value="UROD/MetE-like_sf"/>
</dbReference>
<name>A0A7V3PSF1_UNCW3</name>
<dbReference type="PANTHER" id="PTHR47099:SF1">
    <property type="entry name" value="METHYLCOBAMIDE:COM METHYLTRANSFERASE MTBA"/>
    <property type="match status" value="1"/>
</dbReference>
<dbReference type="EMBL" id="DTMZ01000004">
    <property type="protein sequence ID" value="HGD12548.1"/>
    <property type="molecule type" value="Genomic_DNA"/>
</dbReference>
<sequence>MIKDQTVPEILNPRERFGLLVIDEPQDRVPIFPLLTSAAASLNDVSLRDYYTNGTIMAKCQLKAQDEFQTDFISIFSEVGIIAEALGSEYYYPENDLPVLNRPRWTDLEQAFKNQECLIAAVPEVPDQNFGRLGVYLKAIDYAYQAIADRVPILAYIPAPFTTAQQLIDPESLLVSLIDKPDMVKKFLSSVTNAVISFSRAVIRAGALPILVDPLASSSVLSPGQYQEFALPYEKQVINFWHRYDLDVVLHICGDTAGIINLIPETGADLVSIDRIDLNYALKTAGNRVRIIGNFDTTTLWLASPKEIESRVNEMVTRGKTCPRGYVCATGCEVPLPTPRENLAAFVRTGKIAGNYDFPLSTKRGNYANCRD</sequence>
<dbReference type="PANTHER" id="PTHR47099">
    <property type="entry name" value="METHYLCOBAMIDE:COM METHYLTRANSFERASE MTBA"/>
    <property type="match status" value="1"/>
</dbReference>
<dbReference type="GO" id="GO:0006779">
    <property type="term" value="P:porphyrin-containing compound biosynthetic process"/>
    <property type="evidence" value="ECO:0007669"/>
    <property type="project" value="InterPro"/>
</dbReference>
<feature type="domain" description="Uroporphyrinogen decarboxylase (URO-D)" evidence="1">
    <location>
        <begin position="14"/>
        <end position="349"/>
    </location>
</feature>
<gene>
    <name evidence="2" type="ORF">ENX16_00460</name>
</gene>
<organism evidence="2">
    <name type="scientific">candidate division WOR-3 bacterium</name>
    <dbReference type="NCBI Taxonomy" id="2052148"/>
    <lineage>
        <taxon>Bacteria</taxon>
        <taxon>Bacteria division WOR-3</taxon>
    </lineage>
</organism>
<reference evidence="2" key="1">
    <citation type="journal article" date="2020" name="mSystems">
        <title>Genome- and Community-Level Interaction Insights into Carbon Utilization and Element Cycling Functions of Hydrothermarchaeota in Hydrothermal Sediment.</title>
        <authorList>
            <person name="Zhou Z."/>
            <person name="Liu Y."/>
            <person name="Xu W."/>
            <person name="Pan J."/>
            <person name="Luo Z.H."/>
            <person name="Li M."/>
        </authorList>
    </citation>
    <scope>NUCLEOTIDE SEQUENCE [LARGE SCALE GENOMIC DNA]</scope>
    <source>
        <strain evidence="2">SpSt-914</strain>
    </source>
</reference>
<dbReference type="AlphaFoldDB" id="A0A7V3PSF1"/>
<protein>
    <recommendedName>
        <fullName evidence="1">Uroporphyrinogen decarboxylase (URO-D) domain-containing protein</fullName>
    </recommendedName>
</protein>
<proteinExistence type="predicted"/>
<dbReference type="GO" id="GO:0004853">
    <property type="term" value="F:uroporphyrinogen decarboxylase activity"/>
    <property type="evidence" value="ECO:0007669"/>
    <property type="project" value="InterPro"/>
</dbReference>
<dbReference type="CDD" id="cd03465">
    <property type="entry name" value="URO-D_like"/>
    <property type="match status" value="1"/>
</dbReference>
<evidence type="ECO:0000313" key="2">
    <source>
        <dbReference type="EMBL" id="HGD12548.1"/>
    </source>
</evidence>
<accession>A0A7V3PSF1</accession>